<evidence type="ECO:0000259" key="3">
    <source>
        <dbReference type="Pfam" id="PF04773"/>
    </source>
</evidence>
<feature type="region of interest" description="Disordered" evidence="1">
    <location>
        <begin position="371"/>
        <end position="487"/>
    </location>
</feature>
<dbReference type="InterPro" id="IPR006860">
    <property type="entry name" value="FecR"/>
</dbReference>
<dbReference type="Pfam" id="PF04773">
    <property type="entry name" value="FecR"/>
    <property type="match status" value="1"/>
</dbReference>
<feature type="chain" id="PRO_5045648005" evidence="2">
    <location>
        <begin position="31"/>
        <end position="733"/>
    </location>
</feature>
<gene>
    <name evidence="4" type="ORF">P9847_26885</name>
</gene>
<evidence type="ECO:0000313" key="5">
    <source>
        <dbReference type="Proteomes" id="UP001343257"/>
    </source>
</evidence>
<reference evidence="4 5" key="1">
    <citation type="submission" date="2023-03" db="EMBL/GenBank/DDBJ databases">
        <title>Bacillus Genome Sequencing.</title>
        <authorList>
            <person name="Dunlap C."/>
        </authorList>
    </citation>
    <scope>NUCLEOTIDE SEQUENCE [LARGE SCALE GENOMIC DNA]</scope>
    <source>
        <strain evidence="4 5">NRS-52</strain>
    </source>
</reference>
<keyword evidence="2" id="KW-0732">Signal</keyword>
<feature type="signal peptide" evidence="2">
    <location>
        <begin position="1"/>
        <end position="30"/>
    </location>
</feature>
<evidence type="ECO:0000256" key="2">
    <source>
        <dbReference type="SAM" id="SignalP"/>
    </source>
</evidence>
<dbReference type="PANTHER" id="PTHR38731">
    <property type="entry name" value="LIPL45-RELATED LIPOPROTEIN-RELATED"/>
    <property type="match status" value="1"/>
</dbReference>
<sequence length="733" mass="79442">MKANGLTVKITRSAAALLLGLSAYGGAASAADAGSRSMIISELKGTAYISHGGARQIRAYKGMELRAGDRIISGSGGITLSIPDEGDEITLAANSELAVLVLTEQGGHSATKLQLLRGGAYSEVHDLSKSQDAFELSPPDQKLDIKGTQFSVQINPLTGQSTVLVAGGVVQATPQLNQAGGSGSAFIYPGQQITLSPGSIPQPQVSSTDPASIVSTLSPDIIAAIIKSKADIDEENDRFMKELQNRLDQPTGGAGNGTDSAPDLKDPEYLSKLKQYINGFIANLAKQAGEQGKLTQAELQKIIDEANRTIADPAKQIDLNNIPAFELPKDQTDEARKQQELAKLKQQQEEELKKRQQEELKKKLQEQQSRLIEQQKKQEEANKKAQEEALQRAREQLEKGMSDAEKKQFELAQEQRKREEAQMDSSKPAGTPPVSQSSSSGGGSSSPNPPVDPPVNPPVNPPVGGPEFKLDFIQDPTGERRTGENHVLEFKVQPDKLSPDMPVRVKVTYTPDQEVSFEGIAYYYTYKDRLAMGNFSDRSVTLDAGDNAPFTLGELSQNPISLRTIWGEPATYTIKIELIQAGDTAKSLGSYTRSFHVVSGDPIIHGTAGQENLEQSLTPPEGADPAKLGLELRLQKSSDHKEVPGQHFQLLYHGQLIGNSETNDEGIVRLMQPAEEGDPTEEGFKLAWLEPTFGEYILTGQWFTLSDDGENERTYIGSPSHYRYSIAAAEGTP</sequence>
<feature type="compositionally biased region" description="Basic and acidic residues" evidence="1">
    <location>
        <begin position="373"/>
        <end position="421"/>
    </location>
</feature>
<name>A0ABU6Q2L0_9BACL</name>
<evidence type="ECO:0000313" key="4">
    <source>
        <dbReference type="EMBL" id="MED5020892.1"/>
    </source>
</evidence>
<dbReference type="EMBL" id="JARTLD010000082">
    <property type="protein sequence ID" value="MED5020892.1"/>
    <property type="molecule type" value="Genomic_DNA"/>
</dbReference>
<accession>A0ABU6Q2L0</accession>
<feature type="region of interest" description="Disordered" evidence="1">
    <location>
        <begin position="246"/>
        <end position="266"/>
    </location>
</feature>
<feature type="domain" description="FecR protein" evidence="3">
    <location>
        <begin position="74"/>
        <end position="170"/>
    </location>
</feature>
<dbReference type="RefSeq" id="WP_328282310.1">
    <property type="nucleotide sequence ID" value="NZ_JARTLD010000082.1"/>
</dbReference>
<feature type="compositionally biased region" description="Basic and acidic residues" evidence="1">
    <location>
        <begin position="468"/>
        <end position="487"/>
    </location>
</feature>
<proteinExistence type="predicted"/>
<keyword evidence="5" id="KW-1185">Reference proteome</keyword>
<organism evidence="4 5">
    <name type="scientific">Paenibacillus chibensis</name>
    <dbReference type="NCBI Taxonomy" id="59846"/>
    <lineage>
        <taxon>Bacteria</taxon>
        <taxon>Bacillati</taxon>
        <taxon>Bacillota</taxon>
        <taxon>Bacilli</taxon>
        <taxon>Bacillales</taxon>
        <taxon>Paenibacillaceae</taxon>
        <taxon>Paenibacillus</taxon>
    </lineage>
</organism>
<protein>
    <submittedName>
        <fullName evidence="4">FecR domain-containing protein</fullName>
    </submittedName>
</protein>
<feature type="compositionally biased region" description="Pro residues" evidence="1">
    <location>
        <begin position="447"/>
        <end position="464"/>
    </location>
</feature>
<evidence type="ECO:0000256" key="1">
    <source>
        <dbReference type="SAM" id="MobiDB-lite"/>
    </source>
</evidence>
<dbReference type="Gene3D" id="2.60.120.1440">
    <property type="match status" value="1"/>
</dbReference>
<comment type="caution">
    <text evidence="4">The sequence shown here is derived from an EMBL/GenBank/DDBJ whole genome shotgun (WGS) entry which is preliminary data.</text>
</comment>
<dbReference type="Proteomes" id="UP001343257">
    <property type="component" value="Unassembled WGS sequence"/>
</dbReference>